<dbReference type="EMBL" id="CP063164">
    <property type="protein sequence ID" value="QOR60974.1"/>
    <property type="molecule type" value="Genomic_DNA"/>
</dbReference>
<keyword evidence="1" id="KW-0175">Coiled coil</keyword>
<evidence type="ECO:0008006" key="4">
    <source>
        <dbReference type="Google" id="ProtNLM"/>
    </source>
</evidence>
<protein>
    <recommendedName>
        <fullName evidence="4">ABC transporter Uup C-terminal domain-containing protein</fullName>
    </recommendedName>
</protein>
<gene>
    <name evidence="2" type="ORF">IMZ28_05765</name>
</gene>
<dbReference type="AlphaFoldDB" id="A0A7M1S148"/>
<dbReference type="RefSeq" id="WP_197547645.1">
    <property type="nucleotide sequence ID" value="NZ_CP063164.1"/>
</dbReference>
<name>A0A7M1S148_9BACT</name>
<dbReference type="Proteomes" id="UP000595074">
    <property type="component" value="Chromosome"/>
</dbReference>
<evidence type="ECO:0000256" key="1">
    <source>
        <dbReference type="SAM" id="Coils"/>
    </source>
</evidence>
<feature type="coiled-coil region" evidence="1">
    <location>
        <begin position="10"/>
        <end position="71"/>
    </location>
</feature>
<dbReference type="KEGG" id="sinu:IMZ28_05765"/>
<reference evidence="2 3" key="1">
    <citation type="submission" date="2020-10" db="EMBL/GenBank/DDBJ databases">
        <title>The genome of sulfurovum sp.</title>
        <authorList>
            <person name="Xie S."/>
            <person name="Shao Z."/>
            <person name="Jiang L."/>
        </authorList>
    </citation>
    <scope>NUCLEOTIDE SEQUENCE [LARGE SCALE GENOMIC DNA]</scope>
    <source>
        <strain evidence="2 3">ST-419</strain>
    </source>
</reference>
<evidence type="ECO:0000313" key="3">
    <source>
        <dbReference type="Proteomes" id="UP000595074"/>
    </source>
</evidence>
<sequence>MNLTEEQLAKIAKKDEYEALKKRLVQKRKEMLEDIEFAENDFDEYLIEQEREKLAKEIKTLAANLREIEEWEALA</sequence>
<accession>A0A7M1S148</accession>
<proteinExistence type="predicted"/>
<evidence type="ECO:0000313" key="2">
    <source>
        <dbReference type="EMBL" id="QOR60974.1"/>
    </source>
</evidence>
<keyword evidence="3" id="KW-1185">Reference proteome</keyword>
<organism evidence="2 3">
    <name type="scientific">Sulfurovum indicum</name>
    <dbReference type="NCBI Taxonomy" id="2779528"/>
    <lineage>
        <taxon>Bacteria</taxon>
        <taxon>Pseudomonadati</taxon>
        <taxon>Campylobacterota</taxon>
        <taxon>Epsilonproteobacteria</taxon>
        <taxon>Campylobacterales</taxon>
        <taxon>Sulfurovaceae</taxon>
        <taxon>Sulfurovum</taxon>
    </lineage>
</organism>